<protein>
    <submittedName>
        <fullName evidence="1">Uncharacterized protein</fullName>
    </submittedName>
</protein>
<dbReference type="AlphaFoldDB" id="A0A1I1HWS3"/>
<evidence type="ECO:0000313" key="1">
    <source>
        <dbReference type="EMBL" id="SFC28326.1"/>
    </source>
</evidence>
<reference evidence="1 2" key="1">
    <citation type="submission" date="2016-10" db="EMBL/GenBank/DDBJ databases">
        <authorList>
            <person name="de Groot N.N."/>
        </authorList>
    </citation>
    <scope>NUCLEOTIDE SEQUENCE [LARGE SCALE GENOMIC DNA]</scope>
    <source>
        <strain evidence="1 2">DSM 22900</strain>
    </source>
</reference>
<organism evidence="1 2">
    <name type="scientific">Parapedobacter composti</name>
    <dbReference type="NCBI Taxonomy" id="623281"/>
    <lineage>
        <taxon>Bacteria</taxon>
        <taxon>Pseudomonadati</taxon>
        <taxon>Bacteroidota</taxon>
        <taxon>Sphingobacteriia</taxon>
        <taxon>Sphingobacteriales</taxon>
        <taxon>Sphingobacteriaceae</taxon>
        <taxon>Parapedobacter</taxon>
    </lineage>
</organism>
<dbReference type="EMBL" id="FOLL01000007">
    <property type="protein sequence ID" value="SFC28326.1"/>
    <property type="molecule type" value="Genomic_DNA"/>
</dbReference>
<sequence>MYTIPKLRKTQEHTKKQIHFLCFILNFYEAKTEIPEIGMVCAVFEDTEGNRLNVVGDIKHT</sequence>
<proteinExistence type="predicted"/>
<dbReference type="STRING" id="623281.SAMN05421747_107158"/>
<accession>A0A1I1HWS3</accession>
<gene>
    <name evidence="1" type="ORF">SAMN05421747_107158</name>
</gene>
<dbReference type="Proteomes" id="UP000199577">
    <property type="component" value="Unassembled WGS sequence"/>
</dbReference>
<evidence type="ECO:0000313" key="2">
    <source>
        <dbReference type="Proteomes" id="UP000199577"/>
    </source>
</evidence>
<keyword evidence="2" id="KW-1185">Reference proteome</keyword>
<name>A0A1I1HWS3_9SPHI</name>